<accession>A0A7V9A5Z2</accession>
<dbReference type="EMBL" id="JABRWO010000001">
    <property type="protein sequence ID" value="MBA2113406.1"/>
    <property type="molecule type" value="Genomic_DNA"/>
</dbReference>
<name>A0A7V9A5Z2_9BACT</name>
<dbReference type="Proteomes" id="UP000551616">
    <property type="component" value="Unassembled WGS sequence"/>
</dbReference>
<evidence type="ECO:0000256" key="1">
    <source>
        <dbReference type="SAM" id="Phobius"/>
    </source>
</evidence>
<evidence type="ECO:0000256" key="2">
    <source>
        <dbReference type="SAM" id="SignalP"/>
    </source>
</evidence>
<dbReference type="Pfam" id="PF14258">
    <property type="entry name" value="DUF4350"/>
    <property type="match status" value="1"/>
</dbReference>
<dbReference type="InterPro" id="IPR025646">
    <property type="entry name" value="DUF4350"/>
</dbReference>
<dbReference type="PROSITE" id="PS51257">
    <property type="entry name" value="PROKAR_LIPOPROTEIN"/>
    <property type="match status" value="1"/>
</dbReference>
<evidence type="ECO:0000259" key="3">
    <source>
        <dbReference type="Pfam" id="PF14258"/>
    </source>
</evidence>
<evidence type="ECO:0000313" key="5">
    <source>
        <dbReference type="Proteomes" id="UP000551616"/>
    </source>
</evidence>
<evidence type="ECO:0000313" key="4">
    <source>
        <dbReference type="EMBL" id="MBA2113406.1"/>
    </source>
</evidence>
<dbReference type="RefSeq" id="WP_207394881.1">
    <property type="nucleotide sequence ID" value="NZ_JABRWO010000001.1"/>
</dbReference>
<protein>
    <recommendedName>
        <fullName evidence="3">DUF4350 domain-containing protein</fullName>
    </recommendedName>
</protein>
<comment type="caution">
    <text evidence="4">The sequence shown here is derived from an EMBL/GenBank/DDBJ whole genome shotgun (WGS) entry which is preliminary data.</text>
</comment>
<feature type="chain" id="PRO_5030685600" description="DUF4350 domain-containing protein" evidence="2">
    <location>
        <begin position="24"/>
        <end position="409"/>
    </location>
</feature>
<feature type="signal peptide" evidence="2">
    <location>
        <begin position="1"/>
        <end position="23"/>
    </location>
</feature>
<feature type="transmembrane region" description="Helical" evidence="1">
    <location>
        <begin position="323"/>
        <end position="347"/>
    </location>
</feature>
<gene>
    <name evidence="4" type="ORF">HOV93_05550</name>
</gene>
<keyword evidence="1" id="KW-0812">Transmembrane</keyword>
<keyword evidence="2" id="KW-0732">Signal</keyword>
<feature type="domain" description="DUF4350" evidence="3">
    <location>
        <begin position="46"/>
        <end position="280"/>
    </location>
</feature>
<keyword evidence="5" id="KW-1185">Reference proteome</keyword>
<sequence length="409" mass="46053">MNHIRSSRSIVALLLLACVVVFGCGQPSDKLQTAYGKRTGNGAGSVNGTKAFSEMFREAGYYVRSYGVVSPSLLRHDVIVWFPNSFDGPTPEFRNTILNWLDEDEGRTFVYVGRDFDASIEYWGDVLDKVDPAAKLDVMRQRSLAIESFDQLRNYQPAQADYYFYKIERDAPQRVVSSLMGPWAEGVDAAKTQIELRSRMIPADEDSIYDSFDPIDEDDSLPIHLVEDPEVLLGTGKETLVARLGSDYSDNQIILVNNGSFLLNLPLVNPEHRKLAAKLVNQCDQPYYAPDSVAFLETEGGVRIMNADQSTDGNSGWEWLSKWPLNLVGLQMAWWLIVLCFALYPIFGRAKRLPSAETSDFKKHIDSVGDLLQATDDHGYAQLRVQQYHQVMKGDAVYRRSKVRRGDGK</sequence>
<proteinExistence type="predicted"/>
<dbReference type="AlphaFoldDB" id="A0A7V9A5Z2"/>
<keyword evidence="1" id="KW-0472">Membrane</keyword>
<organism evidence="4 5">
    <name type="scientific">Bremerella alba</name>
    <dbReference type="NCBI Taxonomy" id="980252"/>
    <lineage>
        <taxon>Bacteria</taxon>
        <taxon>Pseudomonadati</taxon>
        <taxon>Planctomycetota</taxon>
        <taxon>Planctomycetia</taxon>
        <taxon>Pirellulales</taxon>
        <taxon>Pirellulaceae</taxon>
        <taxon>Bremerella</taxon>
    </lineage>
</organism>
<keyword evidence="1" id="KW-1133">Transmembrane helix</keyword>
<reference evidence="4 5" key="1">
    <citation type="submission" date="2020-05" db="EMBL/GenBank/DDBJ databases">
        <title>Bremerella alba sp. nov., a novel planctomycete isolated from the surface of the macroalga Fucus spiralis.</title>
        <authorList>
            <person name="Godinho O."/>
            <person name="Botelho R."/>
            <person name="Albuquerque L."/>
            <person name="Wiegand S."/>
            <person name="Da Costa M.S."/>
            <person name="Lobo-Da-Cunha A."/>
            <person name="Jogler C."/>
            <person name="Lage O.M."/>
        </authorList>
    </citation>
    <scope>NUCLEOTIDE SEQUENCE [LARGE SCALE GENOMIC DNA]</scope>
    <source>
        <strain evidence="4 5">FF15</strain>
    </source>
</reference>